<protein>
    <submittedName>
        <fullName evidence="3">Serine/threonine-protein phosphatase 7 long form homolog</fullName>
    </submittedName>
</protein>
<proteinExistence type="predicted"/>
<reference evidence="3" key="1">
    <citation type="submission" date="2025-08" db="UniProtKB">
        <authorList>
            <consortium name="RefSeq"/>
        </authorList>
    </citation>
    <scope>IDENTIFICATION</scope>
</reference>
<dbReference type="OrthoDB" id="593744at2759"/>
<dbReference type="AlphaFoldDB" id="A0A8N4IGT2"/>
<name>A0A8N4IGT2_ELAGV</name>
<dbReference type="InterPro" id="IPR019557">
    <property type="entry name" value="AminoTfrase-like_pln_mobile"/>
</dbReference>
<gene>
    <name evidence="3" type="primary">LOC114914698</name>
</gene>
<sequence length="137" mass="15203">MQRHARAFILCLIVGHLFTSKSDSHVQLLYLLPLHVLHACGQLSWGSAILAILYHELCRTIRPDAREIAGPLVLLQLWVWEHLHVGWLDRVLPKVGAHQPVVGGDVVGHGLIDEDDAGFEGSFGGIQYDQTDLLACR</sequence>
<evidence type="ECO:0000313" key="2">
    <source>
        <dbReference type="Proteomes" id="UP000504607"/>
    </source>
</evidence>
<dbReference type="Proteomes" id="UP000504607">
    <property type="component" value="Chromosome 12"/>
</dbReference>
<dbReference type="Pfam" id="PF10536">
    <property type="entry name" value="PMD"/>
    <property type="match status" value="1"/>
</dbReference>
<dbReference type="RefSeq" id="XP_029123614.1">
    <property type="nucleotide sequence ID" value="XM_029267781.1"/>
</dbReference>
<accession>A0A8N4IGT2</accession>
<feature type="domain" description="Aminotransferase-like plant mobile" evidence="1">
    <location>
        <begin position="3"/>
        <end position="86"/>
    </location>
</feature>
<keyword evidence="2" id="KW-1185">Reference proteome</keyword>
<evidence type="ECO:0000259" key="1">
    <source>
        <dbReference type="Pfam" id="PF10536"/>
    </source>
</evidence>
<evidence type="ECO:0000313" key="3">
    <source>
        <dbReference type="RefSeq" id="XP_029123614.1"/>
    </source>
</evidence>
<organism evidence="2 3">
    <name type="scientific">Elaeis guineensis var. tenera</name>
    <name type="common">Oil palm</name>
    <dbReference type="NCBI Taxonomy" id="51953"/>
    <lineage>
        <taxon>Eukaryota</taxon>
        <taxon>Viridiplantae</taxon>
        <taxon>Streptophyta</taxon>
        <taxon>Embryophyta</taxon>
        <taxon>Tracheophyta</taxon>
        <taxon>Spermatophyta</taxon>
        <taxon>Magnoliopsida</taxon>
        <taxon>Liliopsida</taxon>
        <taxon>Arecaceae</taxon>
        <taxon>Arecoideae</taxon>
        <taxon>Cocoseae</taxon>
        <taxon>Elaeidinae</taxon>
        <taxon>Elaeis</taxon>
    </lineage>
</organism>
<dbReference type="GO" id="GO:0010073">
    <property type="term" value="P:meristem maintenance"/>
    <property type="evidence" value="ECO:0007669"/>
    <property type="project" value="InterPro"/>
</dbReference>
<dbReference type="InterPro" id="IPR044824">
    <property type="entry name" value="MAIN-like"/>
</dbReference>
<dbReference type="PANTHER" id="PTHR46033">
    <property type="entry name" value="PROTEIN MAIN-LIKE 2"/>
    <property type="match status" value="1"/>
</dbReference>
<dbReference type="PANTHER" id="PTHR46033:SF8">
    <property type="entry name" value="PROTEIN MAINTENANCE OF MERISTEMS-LIKE"/>
    <property type="match status" value="1"/>
</dbReference>